<gene>
    <name evidence="2" type="ORF">LC0644_1346</name>
</gene>
<feature type="transmembrane region" description="Helical" evidence="1">
    <location>
        <begin position="28"/>
        <end position="46"/>
    </location>
</feature>
<organism evidence="2 3">
    <name type="scientific">Lacticaseibacillus paracasei NRIC 0644</name>
    <dbReference type="NCBI Taxonomy" id="1435038"/>
    <lineage>
        <taxon>Bacteria</taxon>
        <taxon>Bacillati</taxon>
        <taxon>Bacillota</taxon>
        <taxon>Bacilli</taxon>
        <taxon>Lactobacillales</taxon>
        <taxon>Lactobacillaceae</taxon>
        <taxon>Lacticaseibacillus</taxon>
    </lineage>
</organism>
<evidence type="ECO:0008006" key="4">
    <source>
        <dbReference type="Google" id="ProtNLM"/>
    </source>
</evidence>
<sequence>MVLLAMGLPILVWLVVVAAVVQFDFHGGSWFCLLAIVNFWAIFKLTFTKTPNFIWVILFTTMVIALILVIWQVVREYDLIVRRYWRMLTRVLALATTCWWMAGVLIFFLG</sequence>
<dbReference type="EMBL" id="BAYM01000088">
    <property type="protein sequence ID" value="GAN36757.1"/>
    <property type="molecule type" value="Genomic_DNA"/>
</dbReference>
<dbReference type="Proteomes" id="UP000032552">
    <property type="component" value="Unassembled WGS sequence"/>
</dbReference>
<feature type="transmembrane region" description="Helical" evidence="1">
    <location>
        <begin position="53"/>
        <end position="71"/>
    </location>
</feature>
<keyword evidence="1" id="KW-0812">Transmembrane</keyword>
<proteinExistence type="predicted"/>
<evidence type="ECO:0000313" key="2">
    <source>
        <dbReference type="EMBL" id="GAN36757.1"/>
    </source>
</evidence>
<accession>A0A0C9QAG1</accession>
<feature type="transmembrane region" description="Helical" evidence="1">
    <location>
        <begin position="91"/>
        <end position="109"/>
    </location>
</feature>
<evidence type="ECO:0000313" key="3">
    <source>
        <dbReference type="Proteomes" id="UP000032552"/>
    </source>
</evidence>
<keyword evidence="1" id="KW-0472">Membrane</keyword>
<evidence type="ECO:0000256" key="1">
    <source>
        <dbReference type="SAM" id="Phobius"/>
    </source>
</evidence>
<reference evidence="3" key="1">
    <citation type="submission" date="2014-05" db="EMBL/GenBank/DDBJ databases">
        <title>Whole genome sequencing of Lactobacillus casei NRIC0644.</title>
        <authorList>
            <person name="Atarashi H."/>
            <person name="Yoshida Y."/>
            <person name="Fujimura S."/>
            <person name="Tanaka N."/>
            <person name="Shiwa Y."/>
            <person name="Yoshikawa H."/>
            <person name="Okada S."/>
            <person name="Nakagawa J."/>
        </authorList>
    </citation>
    <scope>NUCLEOTIDE SEQUENCE [LARGE SCALE GENOMIC DNA]</scope>
    <source>
        <strain evidence="3">NRIC0644</strain>
    </source>
</reference>
<comment type="caution">
    <text evidence="2">The sequence shown here is derived from an EMBL/GenBank/DDBJ whole genome shotgun (WGS) entry which is preliminary data.</text>
</comment>
<dbReference type="AlphaFoldDB" id="A0A0C9QAG1"/>
<keyword evidence="1" id="KW-1133">Transmembrane helix</keyword>
<dbReference type="RefSeq" id="WP_003565147.1">
    <property type="nucleotide sequence ID" value="NZ_BAYM01000088.1"/>
</dbReference>
<name>A0A0C9QAG1_LACPA</name>
<protein>
    <recommendedName>
        <fullName evidence="4">DUF3397 domain-containing protein</fullName>
    </recommendedName>
</protein>